<dbReference type="NCBIfam" id="NF002995">
    <property type="entry name" value="PRK03759.1"/>
    <property type="match status" value="1"/>
</dbReference>
<organism evidence="12 13">
    <name type="scientific">Shewanella surugensis</name>
    <dbReference type="NCBI Taxonomy" id="212020"/>
    <lineage>
        <taxon>Bacteria</taxon>
        <taxon>Pseudomonadati</taxon>
        <taxon>Pseudomonadota</taxon>
        <taxon>Gammaproteobacteria</taxon>
        <taxon>Alteromonadales</taxon>
        <taxon>Shewanellaceae</taxon>
        <taxon>Shewanella</taxon>
    </lineage>
</organism>
<dbReference type="NCBIfam" id="TIGR02150">
    <property type="entry name" value="IPP_isom_1"/>
    <property type="match status" value="1"/>
</dbReference>
<accession>A0ABT0L839</accession>
<feature type="domain" description="Nudix hydrolase" evidence="11">
    <location>
        <begin position="44"/>
        <end position="176"/>
    </location>
</feature>
<comment type="function">
    <text evidence="10">Catalyzes the 1,3-allylic rearrangement of the homoallylic substrate isopentenyl (IPP) to its highly electrophilic allylic isomer, dimethylallyl diphosphate (DMAPP).</text>
</comment>
<comment type="catalytic activity">
    <reaction evidence="10">
        <text>isopentenyl diphosphate = dimethylallyl diphosphate</text>
        <dbReference type="Rhea" id="RHEA:23284"/>
        <dbReference type="ChEBI" id="CHEBI:57623"/>
        <dbReference type="ChEBI" id="CHEBI:128769"/>
        <dbReference type="EC" id="5.3.3.2"/>
    </reaction>
</comment>
<dbReference type="GO" id="GO:0004452">
    <property type="term" value="F:isopentenyl-diphosphate delta-isomerase activity"/>
    <property type="evidence" value="ECO:0007669"/>
    <property type="project" value="UniProtKB-EC"/>
</dbReference>
<evidence type="ECO:0000256" key="3">
    <source>
        <dbReference type="ARBA" id="ARBA00012057"/>
    </source>
</evidence>
<name>A0ABT0L839_9GAMM</name>
<dbReference type="HAMAP" id="MF_00202">
    <property type="entry name" value="Idi"/>
    <property type="match status" value="1"/>
</dbReference>
<dbReference type="InterPro" id="IPR011876">
    <property type="entry name" value="IsopentenylPP_isomerase_typ1"/>
</dbReference>
<feature type="binding site" evidence="10">
    <location>
        <position position="126"/>
    </location>
    <ligand>
        <name>Mn(2+)</name>
        <dbReference type="ChEBI" id="CHEBI:29035"/>
    </ligand>
</feature>
<feature type="binding site" evidence="10">
    <location>
        <position position="39"/>
    </location>
    <ligand>
        <name>Mn(2+)</name>
        <dbReference type="ChEBI" id="CHEBI:29035"/>
    </ligand>
</feature>
<dbReference type="PANTHER" id="PTHR10885">
    <property type="entry name" value="ISOPENTENYL-DIPHOSPHATE DELTA-ISOMERASE"/>
    <property type="match status" value="1"/>
</dbReference>
<feature type="active site" evidence="10">
    <location>
        <position position="128"/>
    </location>
</feature>
<reference evidence="12 13" key="1">
    <citation type="submission" date="2022-01" db="EMBL/GenBank/DDBJ databases">
        <title>Whole genome-based taxonomy of the Shewanellaceae.</title>
        <authorList>
            <person name="Martin-Rodriguez A.J."/>
        </authorList>
    </citation>
    <scope>NUCLEOTIDE SEQUENCE [LARGE SCALE GENOMIC DNA]</scope>
    <source>
        <strain evidence="12 13">DSM 17177</strain>
    </source>
</reference>
<proteinExistence type="inferred from homology"/>
<keyword evidence="7 10" id="KW-0464">Manganese</keyword>
<evidence type="ECO:0000256" key="5">
    <source>
        <dbReference type="ARBA" id="ARBA00022723"/>
    </source>
</evidence>
<dbReference type="RefSeq" id="WP_248939137.1">
    <property type="nucleotide sequence ID" value="NZ_JAKIKS010000013.1"/>
</dbReference>
<evidence type="ECO:0000256" key="10">
    <source>
        <dbReference type="HAMAP-Rule" id="MF_00202"/>
    </source>
</evidence>
<dbReference type="CDD" id="cd02885">
    <property type="entry name" value="NUDIX_IPP_Isomerase"/>
    <property type="match status" value="1"/>
</dbReference>
<dbReference type="EMBL" id="JAKIKS010000013">
    <property type="protein sequence ID" value="MCL1123851.1"/>
    <property type="molecule type" value="Genomic_DNA"/>
</dbReference>
<feature type="binding site" evidence="10">
    <location>
        <position position="101"/>
    </location>
    <ligand>
        <name>Mg(2+)</name>
        <dbReference type="ChEBI" id="CHEBI:18420"/>
    </ligand>
</feature>
<dbReference type="InterPro" id="IPR056375">
    <property type="entry name" value="Idi_bact"/>
</dbReference>
<evidence type="ECO:0000256" key="9">
    <source>
        <dbReference type="ARBA" id="ARBA00023235"/>
    </source>
</evidence>
<dbReference type="PIRSF" id="PIRSF018427">
    <property type="entry name" value="Isopntndiph_ism"/>
    <property type="match status" value="1"/>
</dbReference>
<feature type="binding site" evidence="10">
    <location>
        <position position="46"/>
    </location>
    <ligand>
        <name>Mn(2+)</name>
        <dbReference type="ChEBI" id="CHEBI:29035"/>
    </ligand>
</feature>
<dbReference type="PANTHER" id="PTHR10885:SF0">
    <property type="entry name" value="ISOPENTENYL-DIPHOSPHATE DELTA-ISOMERASE"/>
    <property type="match status" value="1"/>
</dbReference>
<keyword evidence="6 10" id="KW-0460">Magnesium</keyword>
<keyword evidence="4 10" id="KW-0963">Cytoplasm</keyword>
<gene>
    <name evidence="10 12" type="primary">idi</name>
    <name evidence="12" type="ORF">L2764_04990</name>
</gene>
<protein>
    <recommendedName>
        <fullName evidence="3 10">Isopentenyl-diphosphate Delta-isomerase</fullName>
        <shortName evidence="10">IPP isomerase</shortName>
        <ecNumber evidence="3 10">5.3.3.2</ecNumber>
    </recommendedName>
    <alternativeName>
        <fullName evidence="10">IPP:DMAPP isomerase</fullName>
    </alternativeName>
    <alternativeName>
        <fullName evidence="10">Isopentenyl pyrophosphate isomerase</fullName>
    </alternativeName>
</protein>
<comment type="pathway">
    <text evidence="1 10">Isoprenoid biosynthesis; dimethylallyl diphosphate biosynthesis; dimethylallyl diphosphate from isopentenyl diphosphate: step 1/1.</text>
</comment>
<dbReference type="EC" id="5.3.3.2" evidence="3 10"/>
<evidence type="ECO:0000256" key="2">
    <source>
        <dbReference type="ARBA" id="ARBA00007579"/>
    </source>
</evidence>
<keyword evidence="9 10" id="KW-0413">Isomerase</keyword>
<comment type="similarity">
    <text evidence="2 10">Belongs to the IPP isomerase type 1 family.</text>
</comment>
<comment type="caution">
    <text evidence="12">The sequence shown here is derived from an EMBL/GenBank/DDBJ whole genome shotgun (WGS) entry which is preliminary data.</text>
</comment>
<dbReference type="PROSITE" id="PS51462">
    <property type="entry name" value="NUDIX"/>
    <property type="match status" value="1"/>
</dbReference>
<evidence type="ECO:0000313" key="12">
    <source>
        <dbReference type="EMBL" id="MCL1123851.1"/>
    </source>
</evidence>
<evidence type="ECO:0000256" key="7">
    <source>
        <dbReference type="ARBA" id="ARBA00023211"/>
    </source>
</evidence>
<sequence length="194" mass="22899">MNKWVNERLNQSDTSLNDLLVTVDNNDVITGYESKLRCHQGLGILHRAFSLFVFNNERQLLVQQRSALKPLWPLYWSNSVCSHPRKGEPFQEAVNRRLKEEMGVTSQLTYLYQFEYHEPYLDVGAEHEMCSVYIGKIEQNIKVDPAEVADIEFMSMEEVNRLMIASPERLTPWFKMEWQQLMTQHREDVDALFR</sequence>
<dbReference type="SUPFAM" id="SSF55811">
    <property type="entry name" value="Nudix"/>
    <property type="match status" value="1"/>
</dbReference>
<keyword evidence="13" id="KW-1185">Reference proteome</keyword>
<dbReference type="InterPro" id="IPR000086">
    <property type="entry name" value="NUDIX_hydrolase_dom"/>
</dbReference>
<dbReference type="Pfam" id="PF00293">
    <property type="entry name" value="NUDIX"/>
    <property type="match status" value="1"/>
</dbReference>
<feature type="binding site" evidence="10">
    <location>
        <position position="83"/>
    </location>
    <ligand>
        <name>Mn(2+)</name>
        <dbReference type="ChEBI" id="CHEBI:29035"/>
    </ligand>
</feature>
<evidence type="ECO:0000256" key="1">
    <source>
        <dbReference type="ARBA" id="ARBA00004826"/>
    </source>
</evidence>
<evidence type="ECO:0000313" key="13">
    <source>
        <dbReference type="Proteomes" id="UP001203423"/>
    </source>
</evidence>
<feature type="binding site" evidence="10">
    <location>
        <position position="128"/>
    </location>
    <ligand>
        <name>Mn(2+)</name>
        <dbReference type="ChEBI" id="CHEBI:29035"/>
    </ligand>
</feature>
<dbReference type="Gene3D" id="3.90.79.10">
    <property type="entry name" value="Nucleoside Triphosphate Pyrophosphohydrolase"/>
    <property type="match status" value="1"/>
</dbReference>
<dbReference type="InterPro" id="IPR015797">
    <property type="entry name" value="NUDIX_hydrolase-like_dom_sf"/>
</dbReference>
<evidence type="ECO:0000259" key="11">
    <source>
        <dbReference type="PROSITE" id="PS51462"/>
    </source>
</evidence>
<keyword evidence="5 10" id="KW-0479">Metal-binding</keyword>
<dbReference type="Proteomes" id="UP001203423">
    <property type="component" value="Unassembled WGS sequence"/>
</dbReference>
<evidence type="ECO:0000256" key="4">
    <source>
        <dbReference type="ARBA" id="ARBA00022490"/>
    </source>
</evidence>
<comment type="cofactor">
    <cofactor evidence="10">
        <name>Mg(2+)</name>
        <dbReference type="ChEBI" id="CHEBI:18420"/>
    </cofactor>
    <text evidence="10">Binds 1 Mg(2+) ion per subunit. The magnesium ion binds only when substrate is bound.</text>
</comment>
<feature type="active site" evidence="10">
    <location>
        <position position="81"/>
    </location>
</feature>
<evidence type="ECO:0000256" key="8">
    <source>
        <dbReference type="ARBA" id="ARBA00023229"/>
    </source>
</evidence>
<keyword evidence="8 10" id="KW-0414">Isoprene biosynthesis</keyword>
<comment type="subcellular location">
    <subcellularLocation>
        <location evidence="10">Cytoplasm</location>
    </subcellularLocation>
</comment>
<comment type="cofactor">
    <cofactor evidence="10">
        <name>Mn(2+)</name>
        <dbReference type="ChEBI" id="CHEBI:29035"/>
    </cofactor>
    <text evidence="10">Binds 1 Mn(2+) ion per subunit.</text>
</comment>
<evidence type="ECO:0000256" key="6">
    <source>
        <dbReference type="ARBA" id="ARBA00022842"/>
    </source>
</evidence>